<dbReference type="Proteomes" id="UP001595847">
    <property type="component" value="Unassembled WGS sequence"/>
</dbReference>
<proteinExistence type="predicted"/>
<evidence type="ECO:0000313" key="3">
    <source>
        <dbReference type="Proteomes" id="UP001595847"/>
    </source>
</evidence>
<evidence type="ECO:0000256" key="1">
    <source>
        <dbReference type="SAM" id="SignalP"/>
    </source>
</evidence>
<protein>
    <recommendedName>
        <fullName evidence="4">DUF3558 domain-containing protein</fullName>
    </recommendedName>
</protein>
<sequence length="220" mass="23291">MLVIAGLLVWRLSVPGPAFTAIGGCNELLNANVLAEIPGTEGAEVEGVDAATSYVTPASVDTSCSVVTDNGWVESSVLQVSISRYSAATEQDDYVLPQQQHDLLFRSPIERALGDGATTGDGVEIEDGAGGVVIADVEIRDLSLGETGQAVDYSNVEIRDEYLDFEDPDDWAAASFTTRNVLVSLTYEGTPGMERGERLDAVTDAARLVKQYIEATGVTA</sequence>
<comment type="caution">
    <text evidence="2">The sequence shown here is derived from an EMBL/GenBank/DDBJ whole genome shotgun (WGS) entry which is preliminary data.</text>
</comment>
<dbReference type="RefSeq" id="WP_378529863.1">
    <property type="nucleotide sequence ID" value="NZ_JBHSBH010000003.1"/>
</dbReference>
<evidence type="ECO:0000313" key="2">
    <source>
        <dbReference type="EMBL" id="MFC3995026.1"/>
    </source>
</evidence>
<feature type="chain" id="PRO_5046438218" description="DUF3558 domain-containing protein" evidence="1">
    <location>
        <begin position="21"/>
        <end position="220"/>
    </location>
</feature>
<accession>A0ABV8FK29</accession>
<keyword evidence="3" id="KW-1185">Reference proteome</keyword>
<feature type="signal peptide" evidence="1">
    <location>
        <begin position="1"/>
        <end position="20"/>
    </location>
</feature>
<keyword evidence="1" id="KW-0732">Signal</keyword>
<dbReference type="EMBL" id="JBHSBH010000003">
    <property type="protein sequence ID" value="MFC3995026.1"/>
    <property type="molecule type" value="Genomic_DNA"/>
</dbReference>
<organism evidence="2 3">
    <name type="scientific">Nocardiopsis sediminis</name>
    <dbReference type="NCBI Taxonomy" id="1778267"/>
    <lineage>
        <taxon>Bacteria</taxon>
        <taxon>Bacillati</taxon>
        <taxon>Actinomycetota</taxon>
        <taxon>Actinomycetes</taxon>
        <taxon>Streptosporangiales</taxon>
        <taxon>Nocardiopsidaceae</taxon>
        <taxon>Nocardiopsis</taxon>
    </lineage>
</organism>
<evidence type="ECO:0008006" key="4">
    <source>
        <dbReference type="Google" id="ProtNLM"/>
    </source>
</evidence>
<gene>
    <name evidence="2" type="ORF">ACFOVU_03815</name>
</gene>
<reference evidence="3" key="1">
    <citation type="journal article" date="2019" name="Int. J. Syst. Evol. Microbiol.">
        <title>The Global Catalogue of Microorganisms (GCM) 10K type strain sequencing project: providing services to taxonomists for standard genome sequencing and annotation.</title>
        <authorList>
            <consortium name="The Broad Institute Genomics Platform"/>
            <consortium name="The Broad Institute Genome Sequencing Center for Infectious Disease"/>
            <person name="Wu L."/>
            <person name="Ma J."/>
        </authorList>
    </citation>
    <scope>NUCLEOTIDE SEQUENCE [LARGE SCALE GENOMIC DNA]</scope>
    <source>
        <strain evidence="3">TBRC 1826</strain>
    </source>
</reference>
<name>A0ABV8FK29_9ACTN</name>